<name>A0A9D4F281_DREPO</name>
<evidence type="ECO:0000313" key="1">
    <source>
        <dbReference type="EMBL" id="KAH3788696.1"/>
    </source>
</evidence>
<dbReference type="AlphaFoldDB" id="A0A9D4F281"/>
<evidence type="ECO:0000313" key="2">
    <source>
        <dbReference type="Proteomes" id="UP000828390"/>
    </source>
</evidence>
<gene>
    <name evidence="1" type="ORF">DPMN_166844</name>
</gene>
<organism evidence="1 2">
    <name type="scientific">Dreissena polymorpha</name>
    <name type="common">Zebra mussel</name>
    <name type="synonym">Mytilus polymorpha</name>
    <dbReference type="NCBI Taxonomy" id="45954"/>
    <lineage>
        <taxon>Eukaryota</taxon>
        <taxon>Metazoa</taxon>
        <taxon>Spiralia</taxon>
        <taxon>Lophotrochozoa</taxon>
        <taxon>Mollusca</taxon>
        <taxon>Bivalvia</taxon>
        <taxon>Autobranchia</taxon>
        <taxon>Heteroconchia</taxon>
        <taxon>Euheterodonta</taxon>
        <taxon>Imparidentia</taxon>
        <taxon>Neoheterodontei</taxon>
        <taxon>Myida</taxon>
        <taxon>Dreissenoidea</taxon>
        <taxon>Dreissenidae</taxon>
        <taxon>Dreissena</taxon>
    </lineage>
</organism>
<dbReference type="EMBL" id="JAIWYP010000008">
    <property type="protein sequence ID" value="KAH3788696.1"/>
    <property type="molecule type" value="Genomic_DNA"/>
</dbReference>
<reference evidence="1" key="2">
    <citation type="submission" date="2020-11" db="EMBL/GenBank/DDBJ databases">
        <authorList>
            <person name="McCartney M.A."/>
            <person name="Auch B."/>
            <person name="Kono T."/>
            <person name="Mallez S."/>
            <person name="Becker A."/>
            <person name="Gohl D.M."/>
            <person name="Silverstein K.A.T."/>
            <person name="Koren S."/>
            <person name="Bechman K.B."/>
            <person name="Herman A."/>
            <person name="Abrahante J.E."/>
            <person name="Garbe J."/>
        </authorList>
    </citation>
    <scope>NUCLEOTIDE SEQUENCE</scope>
    <source>
        <strain evidence="1">Duluth1</strain>
        <tissue evidence="1">Whole animal</tissue>
    </source>
</reference>
<accession>A0A9D4F281</accession>
<dbReference type="Proteomes" id="UP000828390">
    <property type="component" value="Unassembled WGS sequence"/>
</dbReference>
<keyword evidence="2" id="KW-1185">Reference proteome</keyword>
<protein>
    <submittedName>
        <fullName evidence="1">Uncharacterized protein</fullName>
    </submittedName>
</protein>
<sequence length="73" mass="8391">MQECVMFNIVLLKLTTKGGPAPTYKREQFTTRQCGSGLRSVDENTFNFPRNRTKNADRSIAVIGQKWWNTLPK</sequence>
<reference evidence="1" key="1">
    <citation type="journal article" date="2019" name="bioRxiv">
        <title>The Genome of the Zebra Mussel, Dreissena polymorpha: A Resource for Invasive Species Research.</title>
        <authorList>
            <person name="McCartney M.A."/>
            <person name="Auch B."/>
            <person name="Kono T."/>
            <person name="Mallez S."/>
            <person name="Zhang Y."/>
            <person name="Obille A."/>
            <person name="Becker A."/>
            <person name="Abrahante J.E."/>
            <person name="Garbe J."/>
            <person name="Badalamenti J.P."/>
            <person name="Herman A."/>
            <person name="Mangelson H."/>
            <person name="Liachko I."/>
            <person name="Sullivan S."/>
            <person name="Sone E.D."/>
            <person name="Koren S."/>
            <person name="Silverstein K.A.T."/>
            <person name="Beckman K.B."/>
            <person name="Gohl D.M."/>
        </authorList>
    </citation>
    <scope>NUCLEOTIDE SEQUENCE</scope>
    <source>
        <strain evidence="1">Duluth1</strain>
        <tissue evidence="1">Whole animal</tissue>
    </source>
</reference>
<comment type="caution">
    <text evidence="1">The sequence shown here is derived from an EMBL/GenBank/DDBJ whole genome shotgun (WGS) entry which is preliminary data.</text>
</comment>
<proteinExistence type="predicted"/>